<dbReference type="InterPro" id="IPR009737">
    <property type="entry name" value="Aim32/Apd1-like"/>
</dbReference>
<sequence>MINFQKSLNPLNPVFVEKCPITPEVEASCACISDFEFPPSKQIDTSRPLASSKANIWKHLLILDKEKSPKDWESRIESDTESLLSQFSKFKRSLTSPYHPVAISNVSLKENQNFFNDIENDFEDYIQLLLYPDNKLIKFPKNLMKDEQTLKNFINAFLYPLDAETEAERLQLQESFENYDNTSKLLLACGHMKRDVRCGILGPALCDEFHKILKSKQLTNKDIKVGIISHIGGHAFAGNVIYFNEKGESIWYGRVFPVNCEGIVTETVFNGRIIKELYRGS</sequence>
<reference evidence="4" key="1">
    <citation type="submission" date="2016-05" db="EMBL/GenBank/DDBJ databases">
        <title>Comparative genomics of biotechnologically important yeasts.</title>
        <authorList>
            <consortium name="DOE Joint Genome Institute"/>
            <person name="Riley R."/>
            <person name="Haridas S."/>
            <person name="Wolfe K.H."/>
            <person name="Lopes M.R."/>
            <person name="Hittinger C.T."/>
            <person name="Goker M."/>
            <person name="Salamov A."/>
            <person name="Wisecaver J."/>
            <person name="Long T.M."/>
            <person name="Aerts A.L."/>
            <person name="Barry K."/>
            <person name="Choi C."/>
            <person name="Clum A."/>
            <person name="Coughlan A.Y."/>
            <person name="Deshpande S."/>
            <person name="Douglass A.P."/>
            <person name="Hanson S.J."/>
            <person name="Klenk H.-P."/>
            <person name="Labutti K."/>
            <person name="Lapidus A."/>
            <person name="Lindquist E."/>
            <person name="Lipzen A."/>
            <person name="Meier-Kolthoff J.P."/>
            <person name="Ohm R.A."/>
            <person name="Otillar R.P."/>
            <person name="Pangilinan J."/>
            <person name="Peng Y."/>
            <person name="Rokas A."/>
            <person name="Rosa C.A."/>
            <person name="Scheuner C."/>
            <person name="Sibirny A.A."/>
            <person name="Slot J.C."/>
            <person name="Stielow J.B."/>
            <person name="Sun H."/>
            <person name="Kurtzman C.P."/>
            <person name="Blackwell M."/>
            <person name="Grigoriev I.V."/>
            <person name="Jeffries T.W."/>
        </authorList>
    </citation>
    <scope>NUCLEOTIDE SEQUENCE [LARGE SCALE GENOMIC DNA]</scope>
    <source>
        <strain evidence="4">NRRL Y-2460</strain>
    </source>
</reference>
<accession>A0A1E4TWW1</accession>
<evidence type="ECO:0000313" key="3">
    <source>
        <dbReference type="EMBL" id="ODV96221.1"/>
    </source>
</evidence>
<evidence type="ECO:0000256" key="1">
    <source>
        <dbReference type="ARBA" id="ARBA00038208"/>
    </source>
</evidence>
<dbReference type="SUPFAM" id="SSF52833">
    <property type="entry name" value="Thioredoxin-like"/>
    <property type="match status" value="1"/>
</dbReference>
<dbReference type="Gene3D" id="3.40.30.10">
    <property type="entry name" value="Glutaredoxin"/>
    <property type="match status" value="1"/>
</dbReference>
<evidence type="ECO:0000313" key="4">
    <source>
        <dbReference type="Proteomes" id="UP000094236"/>
    </source>
</evidence>
<dbReference type="PANTHER" id="PTHR31902">
    <property type="entry name" value="ACTIN PATCHES DISTAL PROTEIN 1"/>
    <property type="match status" value="1"/>
</dbReference>
<dbReference type="STRING" id="669874.A0A1E4TWW1"/>
<dbReference type="OrthoDB" id="10253744at2759"/>
<proteinExistence type="inferred from homology"/>
<gene>
    <name evidence="3" type="ORF">PACTADRAFT_49606</name>
</gene>
<dbReference type="EMBL" id="KV454013">
    <property type="protein sequence ID" value="ODV96221.1"/>
    <property type="molecule type" value="Genomic_DNA"/>
</dbReference>
<dbReference type="AlphaFoldDB" id="A0A1E4TWW1"/>
<dbReference type="CDD" id="cd03062">
    <property type="entry name" value="TRX_Fd_Sucrase"/>
    <property type="match status" value="1"/>
</dbReference>
<dbReference type="InterPro" id="IPR036249">
    <property type="entry name" value="Thioredoxin-like_sf"/>
</dbReference>
<evidence type="ECO:0000256" key="2">
    <source>
        <dbReference type="ARBA" id="ARBA00040895"/>
    </source>
</evidence>
<dbReference type="PANTHER" id="PTHR31902:SF7">
    <property type="entry name" value="ALTERED INHERITANCE OF MITOCHONDRIA PROTEIN 32"/>
    <property type="match status" value="1"/>
</dbReference>
<organism evidence="3 4">
    <name type="scientific">Pachysolen tannophilus NRRL Y-2460</name>
    <dbReference type="NCBI Taxonomy" id="669874"/>
    <lineage>
        <taxon>Eukaryota</taxon>
        <taxon>Fungi</taxon>
        <taxon>Dikarya</taxon>
        <taxon>Ascomycota</taxon>
        <taxon>Saccharomycotina</taxon>
        <taxon>Pichiomycetes</taxon>
        <taxon>Pachysolenaceae</taxon>
        <taxon>Pachysolen</taxon>
    </lineage>
</organism>
<name>A0A1E4TWW1_PACTA</name>
<dbReference type="Pfam" id="PF06999">
    <property type="entry name" value="Suc_Fer-like"/>
    <property type="match status" value="1"/>
</dbReference>
<comment type="similarity">
    <text evidence="1">Belongs to the AIM32 family.</text>
</comment>
<protein>
    <recommendedName>
        <fullName evidence="2">Altered inheritance of mitochondria protein 32</fullName>
    </recommendedName>
</protein>
<keyword evidence="4" id="KW-1185">Reference proteome</keyword>
<dbReference type="Proteomes" id="UP000094236">
    <property type="component" value="Unassembled WGS sequence"/>
</dbReference>